<proteinExistence type="predicted"/>
<name>A0ABN9CZH2_9NEOB</name>
<gene>
    <name evidence="1" type="ORF">SPARVUS_LOCUS5881423</name>
</gene>
<comment type="caution">
    <text evidence="1">The sequence shown here is derived from an EMBL/GenBank/DDBJ whole genome shotgun (WGS) entry which is preliminary data.</text>
</comment>
<dbReference type="EMBL" id="CATNWA010012942">
    <property type="protein sequence ID" value="CAI9564347.1"/>
    <property type="molecule type" value="Genomic_DNA"/>
</dbReference>
<sequence>MIGTILVSNQLHGQLAETLAAFSVSPDGTGLPEKAVEGSGGRAILQLISHYDCFYMKADCIILV</sequence>
<accession>A0ABN9CZH2</accession>
<dbReference type="Proteomes" id="UP001162483">
    <property type="component" value="Unassembled WGS sequence"/>
</dbReference>
<keyword evidence="2" id="KW-1185">Reference proteome</keyword>
<organism evidence="1 2">
    <name type="scientific">Staurois parvus</name>
    <dbReference type="NCBI Taxonomy" id="386267"/>
    <lineage>
        <taxon>Eukaryota</taxon>
        <taxon>Metazoa</taxon>
        <taxon>Chordata</taxon>
        <taxon>Craniata</taxon>
        <taxon>Vertebrata</taxon>
        <taxon>Euteleostomi</taxon>
        <taxon>Amphibia</taxon>
        <taxon>Batrachia</taxon>
        <taxon>Anura</taxon>
        <taxon>Neobatrachia</taxon>
        <taxon>Ranoidea</taxon>
        <taxon>Ranidae</taxon>
        <taxon>Staurois</taxon>
    </lineage>
</organism>
<evidence type="ECO:0000313" key="1">
    <source>
        <dbReference type="EMBL" id="CAI9564347.1"/>
    </source>
</evidence>
<reference evidence="1" key="1">
    <citation type="submission" date="2023-05" db="EMBL/GenBank/DDBJ databases">
        <authorList>
            <person name="Stuckert A."/>
        </authorList>
    </citation>
    <scope>NUCLEOTIDE SEQUENCE</scope>
</reference>
<evidence type="ECO:0000313" key="2">
    <source>
        <dbReference type="Proteomes" id="UP001162483"/>
    </source>
</evidence>
<protein>
    <submittedName>
        <fullName evidence="1">Uncharacterized protein</fullName>
    </submittedName>
</protein>